<proteinExistence type="predicted"/>
<name>A0AC35UF30_9BILA</name>
<evidence type="ECO:0000313" key="2">
    <source>
        <dbReference type="WBParaSite" id="RSKR_0001055700.1"/>
    </source>
</evidence>
<accession>A0AC35UF30</accession>
<reference evidence="2" key="1">
    <citation type="submission" date="2016-11" db="UniProtKB">
        <authorList>
            <consortium name="WormBaseParasite"/>
        </authorList>
    </citation>
    <scope>IDENTIFICATION</scope>
    <source>
        <strain evidence="2">KR3021</strain>
    </source>
</reference>
<protein>
    <submittedName>
        <fullName evidence="2">GRIP domain-containing protein</fullName>
    </submittedName>
</protein>
<sequence>MATWFNKIQGQIQEFAQDVLNEATDDVVDADAEISVLKQKLLDAETRLTSEQAKATQLESRLHAVSDVANTNETGVSEVKAKFKSILSSKEKEISNLKVENEKLKEELLTCDIKSPKKGDDDEDGANQELRKKLQKARKEISDMKKVVAAKKDSENVVSRKEMEDALSEAREKHETQIAALVGLHEGNVQELRNEYEELWREDENKGAIVKGDEWKKKYDAILNEFALFKKSVPDSSKFESEIVQLKKDNEAEIIKLQNEIITLKMSKSRKSSVDNSTSQSELIAVKKENGNISLKLSKAEETKASLESEVLTLTELSKKIPVLEQDKMDLLQNKSTIERQLLVLQQELVTKSNLINDLSEDNELQQSILDGMRKNISNLQKKSEETTAELREQFETLLREKIHANELLGMDNEKLDLQRQLAEQKLEEKEAYYTKELGNTNRSVEALMKKLDDSEAMIKETKVVLQEARDEGKETVEKALYDGLLQNYNQLVESQNKEEDKSESLVERFDTVSANLSLLQSTNQEHAEDNKALLKKLHDLNYEFDCLKVSLIKTKETNECEIRDLKNERDVLSKKITEAIDRKDQVMGEEVSSTDSKKELKRIKAENKALKKKINELKTASDEELAQSWNSIGDECLESMSVTTTQSDGESTTSFEQLPDSAKFRISELKAMVADLQEKMGTKVYEISDQEEEPTLSGMIEKDKNPHLPVSVQLINARQMINTLKVHLKNIQKKNGHPLVDKAQFEALNLKIAELSEENKKYLENEENNEMEKKAIEVQFERIKKRLEEECQSSVDENEALRRDIESLRSDVETLEKQHSDDMTLKESKYESELAELSNEINDWRDLLENERATGKESEHLLNEQIYQLKEQLSLVKSNDALPADNEEKGQKEQVLLEQIEVLNKELAEVKAVNESLTTQFSNEKEHFAQVIIAKETKIHEIESFLTAKHSESQGYYEKIQELLKQLGSRDSILKLKETEITNVKEYANELEAGKKKCETELARLKDHLIMIEQQTTAEQISSEDRETALRKEISELQSLKVKTSENLTEAQERLERKVTELKSELGEMDRTKKALEVELIESRNELKETENSLSKLRTALVDLTADQELEIQKYRDQLEEHEREYGNVNNSFHQLESLQKQWKEDESHFQTIINELQKKLSERSQELADVEMQLTQIHNEKEGQSNSTMSRKSSKTDLNLVSSTYRIDDHTLRQLFLSFFMADESKQPEIGVLLSSILNYSNEERDRILQHAQQLSTKHRGWFGSLVGPSIGLTQSAETNRSLTEQFVKFLENESKVTKNSIAVAERQNESKEAQLDMS</sequence>
<dbReference type="Proteomes" id="UP000095286">
    <property type="component" value="Unplaced"/>
</dbReference>
<evidence type="ECO:0000313" key="1">
    <source>
        <dbReference type="Proteomes" id="UP000095286"/>
    </source>
</evidence>
<dbReference type="WBParaSite" id="RSKR_0001055700.1">
    <property type="protein sequence ID" value="RSKR_0001055700.1"/>
    <property type="gene ID" value="RSKR_0001055700"/>
</dbReference>
<organism evidence="1 2">
    <name type="scientific">Rhabditophanes sp. KR3021</name>
    <dbReference type="NCBI Taxonomy" id="114890"/>
    <lineage>
        <taxon>Eukaryota</taxon>
        <taxon>Metazoa</taxon>
        <taxon>Ecdysozoa</taxon>
        <taxon>Nematoda</taxon>
        <taxon>Chromadorea</taxon>
        <taxon>Rhabditida</taxon>
        <taxon>Tylenchina</taxon>
        <taxon>Panagrolaimomorpha</taxon>
        <taxon>Strongyloidoidea</taxon>
        <taxon>Alloionematidae</taxon>
        <taxon>Rhabditophanes</taxon>
    </lineage>
</organism>